<dbReference type="AlphaFoldDB" id="A0A7W5ZRQ4"/>
<dbReference type="GO" id="GO:0006355">
    <property type="term" value="P:regulation of DNA-templated transcription"/>
    <property type="evidence" value="ECO:0007669"/>
    <property type="project" value="UniProtKB-ARBA"/>
</dbReference>
<proteinExistence type="predicted"/>
<dbReference type="InterPro" id="IPR011008">
    <property type="entry name" value="Dimeric_a/b-barrel"/>
</dbReference>
<evidence type="ECO:0000313" key="6">
    <source>
        <dbReference type="Proteomes" id="UP000541352"/>
    </source>
</evidence>
<dbReference type="SMART" id="SM00344">
    <property type="entry name" value="HTH_ASNC"/>
    <property type="match status" value="1"/>
</dbReference>
<dbReference type="Pfam" id="PF01037">
    <property type="entry name" value="AsnC_trans_reg"/>
    <property type="match status" value="1"/>
</dbReference>
<reference evidence="5 6" key="1">
    <citation type="submission" date="2020-08" db="EMBL/GenBank/DDBJ databases">
        <title>Genomic Encyclopedia of Type Strains, Phase IV (KMG-IV): sequencing the most valuable type-strain genomes for metagenomic binning, comparative biology and taxonomic classification.</title>
        <authorList>
            <person name="Goeker M."/>
        </authorList>
    </citation>
    <scope>NUCLEOTIDE SEQUENCE [LARGE SCALE GENOMIC DNA]</scope>
    <source>
        <strain evidence="5 6">DSM 17976</strain>
    </source>
</reference>
<dbReference type="InterPro" id="IPR036388">
    <property type="entry name" value="WH-like_DNA-bd_sf"/>
</dbReference>
<dbReference type="InterPro" id="IPR019887">
    <property type="entry name" value="Tscrpt_reg_AsnC/Lrp_C"/>
</dbReference>
<dbReference type="InterPro" id="IPR019888">
    <property type="entry name" value="Tscrpt_reg_AsnC-like"/>
</dbReference>
<keyword evidence="1" id="KW-0805">Transcription regulation</keyword>
<dbReference type="Gene3D" id="1.10.10.10">
    <property type="entry name" value="Winged helix-like DNA-binding domain superfamily/Winged helix DNA-binding domain"/>
    <property type="match status" value="1"/>
</dbReference>
<dbReference type="InterPro" id="IPR011991">
    <property type="entry name" value="ArsR-like_HTH"/>
</dbReference>
<dbReference type="PANTHER" id="PTHR30154">
    <property type="entry name" value="LEUCINE-RESPONSIVE REGULATORY PROTEIN"/>
    <property type="match status" value="1"/>
</dbReference>
<sequence length="154" mass="17739">MSPLDSIDRKLLQYLQEDAQLTTKELASKLSLTTTPVHERIKRLEKEGIITQYVALIDKHKVEKGLVGFCNVWLKEHSHPYLKKFEHEVVSLKEVIECYHIAGNFDYLLKVMVKDMTAYQHFIVNKLAKLDNIGNAQSSFVMTEIKHSTALPLE</sequence>
<evidence type="ECO:0000313" key="5">
    <source>
        <dbReference type="EMBL" id="MBB3840836.1"/>
    </source>
</evidence>
<dbReference type="Gene3D" id="3.30.70.920">
    <property type="match status" value="1"/>
</dbReference>
<evidence type="ECO:0000256" key="2">
    <source>
        <dbReference type="ARBA" id="ARBA00023125"/>
    </source>
</evidence>
<name>A0A7W5ZRQ4_9BACT</name>
<keyword evidence="2 5" id="KW-0238">DNA-binding</keyword>
<dbReference type="PRINTS" id="PR00033">
    <property type="entry name" value="HTHASNC"/>
</dbReference>
<evidence type="ECO:0000256" key="3">
    <source>
        <dbReference type="ARBA" id="ARBA00023163"/>
    </source>
</evidence>
<dbReference type="Proteomes" id="UP000541352">
    <property type="component" value="Unassembled WGS sequence"/>
</dbReference>
<gene>
    <name evidence="5" type="ORF">FHS57_004856</name>
</gene>
<dbReference type="Pfam" id="PF13412">
    <property type="entry name" value="HTH_24"/>
    <property type="match status" value="1"/>
</dbReference>
<organism evidence="5 6">
    <name type="scientific">Runella defluvii</name>
    <dbReference type="NCBI Taxonomy" id="370973"/>
    <lineage>
        <taxon>Bacteria</taxon>
        <taxon>Pseudomonadati</taxon>
        <taxon>Bacteroidota</taxon>
        <taxon>Cytophagia</taxon>
        <taxon>Cytophagales</taxon>
        <taxon>Spirosomataceae</taxon>
        <taxon>Runella</taxon>
    </lineage>
</organism>
<dbReference type="GO" id="GO:0043200">
    <property type="term" value="P:response to amino acid"/>
    <property type="evidence" value="ECO:0007669"/>
    <property type="project" value="TreeGrafter"/>
</dbReference>
<accession>A0A7W5ZRQ4</accession>
<dbReference type="RefSeq" id="WP_183978078.1">
    <property type="nucleotide sequence ID" value="NZ_JACIBY010000012.1"/>
</dbReference>
<evidence type="ECO:0000256" key="1">
    <source>
        <dbReference type="ARBA" id="ARBA00023015"/>
    </source>
</evidence>
<dbReference type="InterPro" id="IPR000485">
    <property type="entry name" value="AsnC-type_HTH_dom"/>
</dbReference>
<keyword evidence="3" id="KW-0804">Transcription</keyword>
<feature type="domain" description="HTH asnC-type" evidence="4">
    <location>
        <begin position="4"/>
        <end position="67"/>
    </location>
</feature>
<comment type="caution">
    <text evidence="5">The sequence shown here is derived from an EMBL/GenBank/DDBJ whole genome shotgun (WGS) entry which is preliminary data.</text>
</comment>
<dbReference type="SUPFAM" id="SSF54909">
    <property type="entry name" value="Dimeric alpha+beta barrel"/>
    <property type="match status" value="1"/>
</dbReference>
<dbReference type="InterPro" id="IPR036390">
    <property type="entry name" value="WH_DNA-bd_sf"/>
</dbReference>
<dbReference type="EMBL" id="JACIBY010000012">
    <property type="protein sequence ID" value="MBB3840836.1"/>
    <property type="molecule type" value="Genomic_DNA"/>
</dbReference>
<dbReference type="PROSITE" id="PS50956">
    <property type="entry name" value="HTH_ASNC_2"/>
    <property type="match status" value="1"/>
</dbReference>
<dbReference type="CDD" id="cd00090">
    <property type="entry name" value="HTH_ARSR"/>
    <property type="match status" value="1"/>
</dbReference>
<dbReference type="GO" id="GO:0005829">
    <property type="term" value="C:cytosol"/>
    <property type="evidence" value="ECO:0007669"/>
    <property type="project" value="TreeGrafter"/>
</dbReference>
<keyword evidence="6" id="KW-1185">Reference proteome</keyword>
<protein>
    <submittedName>
        <fullName evidence="5">DNA-binding Lrp family transcriptional regulator</fullName>
    </submittedName>
</protein>
<dbReference type="PANTHER" id="PTHR30154:SF34">
    <property type="entry name" value="TRANSCRIPTIONAL REGULATOR AZLB"/>
    <property type="match status" value="1"/>
</dbReference>
<dbReference type="GO" id="GO:0043565">
    <property type="term" value="F:sequence-specific DNA binding"/>
    <property type="evidence" value="ECO:0007669"/>
    <property type="project" value="InterPro"/>
</dbReference>
<dbReference type="SUPFAM" id="SSF46785">
    <property type="entry name" value="Winged helix' DNA-binding domain"/>
    <property type="match status" value="1"/>
</dbReference>
<evidence type="ECO:0000259" key="4">
    <source>
        <dbReference type="PROSITE" id="PS50956"/>
    </source>
</evidence>